<dbReference type="STRING" id="564137.SAMN04488238_10465"/>
<dbReference type="Proteomes" id="UP000198539">
    <property type="component" value="Unassembled WGS sequence"/>
</dbReference>
<dbReference type="AlphaFoldDB" id="A0A1H2X4P6"/>
<evidence type="ECO:0000313" key="6">
    <source>
        <dbReference type="EMBL" id="SDW87883.1"/>
    </source>
</evidence>
<keyword evidence="3" id="KW-0677">Repeat</keyword>
<organism evidence="6 7">
    <name type="scientific">Roseicitreum antarcticum</name>
    <dbReference type="NCBI Taxonomy" id="564137"/>
    <lineage>
        <taxon>Bacteria</taxon>
        <taxon>Pseudomonadati</taxon>
        <taxon>Pseudomonadota</taxon>
        <taxon>Alphaproteobacteria</taxon>
        <taxon>Rhodobacterales</taxon>
        <taxon>Paracoccaceae</taxon>
        <taxon>Roseicitreum</taxon>
    </lineage>
</organism>
<dbReference type="SUPFAM" id="SSF51161">
    <property type="entry name" value="Trimeric LpxA-like enzymes"/>
    <property type="match status" value="1"/>
</dbReference>
<keyword evidence="5" id="KW-0012">Acyltransferase</keyword>
<dbReference type="GO" id="GO:0016746">
    <property type="term" value="F:acyltransferase activity"/>
    <property type="evidence" value="ECO:0007669"/>
    <property type="project" value="UniProtKB-KW"/>
</dbReference>
<evidence type="ECO:0000313" key="7">
    <source>
        <dbReference type="Proteomes" id="UP000198539"/>
    </source>
</evidence>
<keyword evidence="4" id="KW-0046">Antibiotic resistance</keyword>
<dbReference type="InterPro" id="IPR011004">
    <property type="entry name" value="Trimer_LpxA-like_sf"/>
</dbReference>
<dbReference type="PANTHER" id="PTHR43300:SF11">
    <property type="entry name" value="ACETYLTRANSFERASE RV3034C-RELATED"/>
    <property type="match status" value="1"/>
</dbReference>
<evidence type="ECO:0000256" key="1">
    <source>
        <dbReference type="ARBA" id="ARBA00007274"/>
    </source>
</evidence>
<keyword evidence="2 6" id="KW-0808">Transferase</keyword>
<reference evidence="6 7" key="1">
    <citation type="submission" date="2016-10" db="EMBL/GenBank/DDBJ databases">
        <authorList>
            <person name="de Groot N.N."/>
        </authorList>
    </citation>
    <scope>NUCLEOTIDE SEQUENCE [LARGE SCALE GENOMIC DNA]</scope>
    <source>
        <strain evidence="6 7">CGMCC 1.8894</strain>
    </source>
</reference>
<sequence>MTPLNRHGPAPDTLHPMPGFPRVTFLQPLAEGRGNVTVGRYAYYDDPDAPLAFFERNVLHHFDFVGDHLTIGPFCALATGVRIVMNGANHAMGGFSAYPFNIFGEGWEVGFDPATWAAENRGDTHIGPDVWIGAEAWIMPGVTIGAGAVIAAKSVVTRDVAPFTIVAGNPARPVRTRFDAATVAILLETAWWDWPADKITRNLNAIRGSDPAALKAAT</sequence>
<evidence type="ECO:0000256" key="5">
    <source>
        <dbReference type="ARBA" id="ARBA00023315"/>
    </source>
</evidence>
<dbReference type="RefSeq" id="WP_092887302.1">
    <property type="nucleotide sequence ID" value="NZ_CP061498.1"/>
</dbReference>
<keyword evidence="7" id="KW-1185">Reference proteome</keyword>
<accession>A0A1H2X4P6</accession>
<dbReference type="EMBL" id="FNOM01000004">
    <property type="protein sequence ID" value="SDW87883.1"/>
    <property type="molecule type" value="Genomic_DNA"/>
</dbReference>
<proteinExistence type="inferred from homology"/>
<dbReference type="OrthoDB" id="9815592at2"/>
<gene>
    <name evidence="6" type="ORF">SAMN04488238_10465</name>
</gene>
<dbReference type="PANTHER" id="PTHR43300">
    <property type="entry name" value="ACETYLTRANSFERASE"/>
    <property type="match status" value="1"/>
</dbReference>
<name>A0A1H2X4P6_9RHOB</name>
<dbReference type="InterPro" id="IPR001451">
    <property type="entry name" value="Hexapep"/>
</dbReference>
<dbReference type="InterPro" id="IPR050179">
    <property type="entry name" value="Trans_hexapeptide_repeat"/>
</dbReference>
<evidence type="ECO:0000256" key="2">
    <source>
        <dbReference type="ARBA" id="ARBA00022679"/>
    </source>
</evidence>
<evidence type="ECO:0000256" key="4">
    <source>
        <dbReference type="ARBA" id="ARBA00023251"/>
    </source>
</evidence>
<dbReference type="FunFam" id="2.160.10.10:FF:000037">
    <property type="entry name" value="Streptogramin A acetyltransferase"/>
    <property type="match status" value="1"/>
</dbReference>
<evidence type="ECO:0000256" key="3">
    <source>
        <dbReference type="ARBA" id="ARBA00022737"/>
    </source>
</evidence>
<dbReference type="GO" id="GO:0046677">
    <property type="term" value="P:response to antibiotic"/>
    <property type="evidence" value="ECO:0007669"/>
    <property type="project" value="UniProtKB-KW"/>
</dbReference>
<dbReference type="InterPro" id="IPR018357">
    <property type="entry name" value="Hexapep_transf_CS"/>
</dbReference>
<dbReference type="PROSITE" id="PS00101">
    <property type="entry name" value="HEXAPEP_TRANSFERASES"/>
    <property type="match status" value="1"/>
</dbReference>
<dbReference type="Gene3D" id="2.160.10.10">
    <property type="entry name" value="Hexapeptide repeat proteins"/>
    <property type="match status" value="1"/>
</dbReference>
<dbReference type="Pfam" id="PF00132">
    <property type="entry name" value="Hexapep"/>
    <property type="match status" value="1"/>
</dbReference>
<dbReference type="CDD" id="cd03349">
    <property type="entry name" value="LbH_XAT"/>
    <property type="match status" value="1"/>
</dbReference>
<comment type="similarity">
    <text evidence="1">Belongs to the transferase hexapeptide repeat family.</text>
</comment>
<protein>
    <submittedName>
        <fullName evidence="6">Virginiamycin A acetyltransferase</fullName>
    </submittedName>
</protein>